<dbReference type="InterPro" id="IPR013877">
    <property type="entry name" value="YAP-bd/ALF4/Glomulin"/>
</dbReference>
<evidence type="ECO:0000313" key="1">
    <source>
        <dbReference type="EnsemblPlants" id="Pp3c20_13310V3.4"/>
    </source>
</evidence>
<dbReference type="Pfam" id="PF08568">
    <property type="entry name" value="Kinetochor_Ybp2"/>
    <property type="match status" value="2"/>
</dbReference>
<keyword evidence="2" id="KW-1185">Reference proteome</keyword>
<accession>A0A7I4BZJ5</accession>
<gene>
    <name evidence="1" type="primary">LOC112273555</name>
</gene>
<evidence type="ECO:0008006" key="3">
    <source>
        <dbReference type="Google" id="ProtNLM"/>
    </source>
</evidence>
<dbReference type="PANTHER" id="PTHR15430:SF1">
    <property type="entry name" value="GLOMULIN"/>
    <property type="match status" value="1"/>
</dbReference>
<sequence length="635" mass="69867">MAASIVDRLRDAALRCCQDEEIEDLKASTQDFLDMLESPLNNLELRKESSANWLAQCEQVLQEAVDLLDPSLPSGLVLCEKIGLELPKVAVKFVSLSQACQDHCLSIIEDLAENCSPREMFAAFMEALNMYTTSETLICCIPLVQGLSIVFSRLKRRQGQFFQEASIGLLALVRLAAQDEGGEEEEETPMETVQGMDGHNVFTLGQVRAAIVNDIVQLAQTVRETCDTVGVVEQREYFQQRLGMFALQILGITGEKVACPGTEVPVSVMELAELLPFCGLSLLRLLTGDQIEDLIETTSDEISEQVNGKNTKKLEASKGAALAVYWTLFNNQVAEAAEVTLKSIKEVLQFSGRRGIVAALSVAASLLTGQSSRPLSSVAAKGLALVDTILELVSSLTYSFDDEEAERWLALVLRIIPTLQRLQNVVVYALNVEMRRQGYAAFKKVIQDVVPEAARLQCLQMLINDCVSPSLVSLHLILIKDEIARAWPPSPQQQKEPIRDANPLRERLHTGAFASPFISNDVLDVIGSVLRPKNGTPPDLPDQIDSVQSALNLYRFILIRESSGKTNHTGILSKEALTMARKQWLLPLREHLGGVSVGLMGEADEMSSAMALAIDNLQSVVYRCLELNEEVFAQL</sequence>
<dbReference type="PANTHER" id="PTHR15430">
    <property type="entry name" value="GLOMULIN"/>
    <property type="match status" value="1"/>
</dbReference>
<protein>
    <recommendedName>
        <fullName evidence="3">Aberrant root formation protein</fullName>
    </recommendedName>
</protein>
<name>A0A7I4BZJ5_PHYPA</name>
<evidence type="ECO:0000313" key="2">
    <source>
        <dbReference type="Proteomes" id="UP000006727"/>
    </source>
</evidence>
<dbReference type="EMBL" id="ABEU02000020">
    <property type="status" value="NOT_ANNOTATED_CDS"/>
    <property type="molecule type" value="Genomic_DNA"/>
</dbReference>
<dbReference type="GeneID" id="112273555"/>
<proteinExistence type="predicted"/>
<organism evidence="1 2">
    <name type="scientific">Physcomitrium patens</name>
    <name type="common">Spreading-leaved earth moss</name>
    <name type="synonym">Physcomitrella patens</name>
    <dbReference type="NCBI Taxonomy" id="3218"/>
    <lineage>
        <taxon>Eukaryota</taxon>
        <taxon>Viridiplantae</taxon>
        <taxon>Streptophyta</taxon>
        <taxon>Embryophyta</taxon>
        <taxon>Bryophyta</taxon>
        <taxon>Bryophytina</taxon>
        <taxon>Bryopsida</taxon>
        <taxon>Funariidae</taxon>
        <taxon>Funariales</taxon>
        <taxon>Funariaceae</taxon>
        <taxon>Physcomitrium</taxon>
    </lineage>
</organism>
<dbReference type="Gramene" id="Pp3c20_13310V3.4">
    <property type="protein sequence ID" value="Pp3c20_13310V3.4"/>
    <property type="gene ID" value="Pp3c20_13310"/>
</dbReference>
<dbReference type="EnsemblPlants" id="Pp3c20_13310V3.4">
    <property type="protein sequence ID" value="Pp3c20_13310V3.4"/>
    <property type="gene ID" value="Pp3c20_13310"/>
</dbReference>
<dbReference type="Proteomes" id="UP000006727">
    <property type="component" value="Chromosome 20"/>
</dbReference>
<reference evidence="1" key="3">
    <citation type="submission" date="2020-12" db="UniProtKB">
        <authorList>
            <consortium name="EnsemblPlants"/>
        </authorList>
    </citation>
    <scope>IDENTIFICATION</scope>
</reference>
<reference evidence="1 2" key="1">
    <citation type="journal article" date="2008" name="Science">
        <title>The Physcomitrella genome reveals evolutionary insights into the conquest of land by plants.</title>
        <authorList>
            <person name="Rensing S."/>
            <person name="Lang D."/>
            <person name="Zimmer A."/>
            <person name="Terry A."/>
            <person name="Salamov A."/>
            <person name="Shapiro H."/>
            <person name="Nishiyama T."/>
            <person name="Perroud P.-F."/>
            <person name="Lindquist E."/>
            <person name="Kamisugi Y."/>
            <person name="Tanahashi T."/>
            <person name="Sakakibara K."/>
            <person name="Fujita T."/>
            <person name="Oishi K."/>
            <person name="Shin-I T."/>
            <person name="Kuroki Y."/>
            <person name="Toyoda A."/>
            <person name="Suzuki Y."/>
            <person name="Hashimoto A."/>
            <person name="Yamaguchi K."/>
            <person name="Sugano A."/>
            <person name="Kohara Y."/>
            <person name="Fujiyama A."/>
            <person name="Anterola A."/>
            <person name="Aoki S."/>
            <person name="Ashton N."/>
            <person name="Barbazuk W.B."/>
            <person name="Barker E."/>
            <person name="Bennetzen J."/>
            <person name="Bezanilla M."/>
            <person name="Blankenship R."/>
            <person name="Cho S.H."/>
            <person name="Dutcher S."/>
            <person name="Estelle M."/>
            <person name="Fawcett J.A."/>
            <person name="Gundlach H."/>
            <person name="Hanada K."/>
            <person name="Heyl A."/>
            <person name="Hicks K.A."/>
            <person name="Hugh J."/>
            <person name="Lohr M."/>
            <person name="Mayer K."/>
            <person name="Melkozernov A."/>
            <person name="Murata T."/>
            <person name="Nelson D."/>
            <person name="Pils B."/>
            <person name="Prigge M."/>
            <person name="Reiss B."/>
            <person name="Renner T."/>
            <person name="Rombauts S."/>
            <person name="Rushton P."/>
            <person name="Sanderfoot A."/>
            <person name="Schween G."/>
            <person name="Shiu S.-H."/>
            <person name="Stueber K."/>
            <person name="Theodoulou F.L."/>
            <person name="Tu H."/>
            <person name="Van de Peer Y."/>
            <person name="Verrier P.J."/>
            <person name="Waters E."/>
            <person name="Wood A."/>
            <person name="Yang L."/>
            <person name="Cove D."/>
            <person name="Cuming A."/>
            <person name="Hasebe M."/>
            <person name="Lucas S."/>
            <person name="Mishler D.B."/>
            <person name="Reski R."/>
            <person name="Grigoriev I."/>
            <person name="Quatrano R.S."/>
            <person name="Boore J.L."/>
        </authorList>
    </citation>
    <scope>NUCLEOTIDE SEQUENCE [LARGE SCALE GENOMIC DNA]</scope>
    <source>
        <strain evidence="1 2">cv. Gransden 2004</strain>
    </source>
</reference>
<dbReference type="InterPro" id="IPR019516">
    <property type="entry name" value="Glomulin/ALF4"/>
</dbReference>
<dbReference type="AlphaFoldDB" id="A0A7I4BZJ5"/>
<reference evidence="1 2" key="2">
    <citation type="journal article" date="2018" name="Plant J.">
        <title>The Physcomitrella patens chromosome-scale assembly reveals moss genome structure and evolution.</title>
        <authorList>
            <person name="Lang D."/>
            <person name="Ullrich K.K."/>
            <person name="Murat F."/>
            <person name="Fuchs J."/>
            <person name="Jenkins J."/>
            <person name="Haas F.B."/>
            <person name="Piednoel M."/>
            <person name="Gundlach H."/>
            <person name="Van Bel M."/>
            <person name="Meyberg R."/>
            <person name="Vives C."/>
            <person name="Morata J."/>
            <person name="Symeonidi A."/>
            <person name="Hiss M."/>
            <person name="Muchero W."/>
            <person name="Kamisugi Y."/>
            <person name="Saleh O."/>
            <person name="Blanc G."/>
            <person name="Decker E.L."/>
            <person name="van Gessel N."/>
            <person name="Grimwood J."/>
            <person name="Hayes R.D."/>
            <person name="Graham S.W."/>
            <person name="Gunter L.E."/>
            <person name="McDaniel S.F."/>
            <person name="Hoernstein S.N.W."/>
            <person name="Larsson A."/>
            <person name="Li F.W."/>
            <person name="Perroud P.F."/>
            <person name="Phillips J."/>
            <person name="Ranjan P."/>
            <person name="Rokshar D.S."/>
            <person name="Rothfels C.J."/>
            <person name="Schneider L."/>
            <person name="Shu S."/>
            <person name="Stevenson D.W."/>
            <person name="Thummler F."/>
            <person name="Tillich M."/>
            <person name="Villarreal Aguilar J.C."/>
            <person name="Widiez T."/>
            <person name="Wong G.K."/>
            <person name="Wymore A."/>
            <person name="Zhang Y."/>
            <person name="Zimmer A.D."/>
            <person name="Quatrano R.S."/>
            <person name="Mayer K.F.X."/>
            <person name="Goodstein D."/>
            <person name="Casacuberta J.M."/>
            <person name="Vandepoele K."/>
            <person name="Reski R."/>
            <person name="Cuming A.C."/>
            <person name="Tuskan G.A."/>
            <person name="Maumus F."/>
            <person name="Salse J."/>
            <person name="Schmutz J."/>
            <person name="Rensing S.A."/>
        </authorList>
    </citation>
    <scope>NUCLEOTIDE SEQUENCE [LARGE SCALE GENOMIC DNA]</scope>
    <source>
        <strain evidence="1 2">cv. Gransden 2004</strain>
    </source>
</reference>
<dbReference type="RefSeq" id="XP_024358246.1">
    <property type="nucleotide sequence ID" value="XM_024502478.2"/>
</dbReference>